<evidence type="ECO:0000256" key="10">
    <source>
        <dbReference type="PROSITE-ProRule" id="PRU00452"/>
    </source>
</evidence>
<dbReference type="KEGG" id="ppp:112275508"/>
<dbReference type="RefSeq" id="XP_073386757.1">
    <property type="nucleotide sequence ID" value="XM_073530656.1"/>
</dbReference>
<dbReference type="UniPathway" id="UPA00886"/>
<evidence type="ECO:0000256" key="9">
    <source>
        <dbReference type="ARBA" id="ARBA00023242"/>
    </source>
</evidence>
<dbReference type="Pfam" id="PF02891">
    <property type="entry name" value="zf-MIZ"/>
    <property type="match status" value="1"/>
</dbReference>
<feature type="domain" description="SP-RING-type" evidence="13">
    <location>
        <begin position="353"/>
        <end position="436"/>
    </location>
</feature>
<comment type="pathway">
    <text evidence="2">Protein modification; protein sumoylation.</text>
</comment>
<dbReference type="CDD" id="cd16792">
    <property type="entry name" value="SP-RING_Siz-like"/>
    <property type="match status" value="1"/>
</dbReference>
<protein>
    <submittedName>
        <fullName evidence="14 15">Uncharacterized protein</fullName>
    </submittedName>
</protein>
<dbReference type="GO" id="GO:0016925">
    <property type="term" value="P:protein sumoylation"/>
    <property type="evidence" value="ECO:0000318"/>
    <property type="project" value="GO_Central"/>
</dbReference>
<dbReference type="PROSITE" id="PS50800">
    <property type="entry name" value="SAP"/>
    <property type="match status" value="1"/>
</dbReference>
<keyword evidence="16" id="KW-1185">Reference proteome</keyword>
<dbReference type="InterPro" id="IPR019787">
    <property type="entry name" value="Znf_PHD-finger"/>
</dbReference>
<evidence type="ECO:0000256" key="7">
    <source>
        <dbReference type="ARBA" id="ARBA00022786"/>
    </source>
</evidence>
<dbReference type="PROSITE" id="PS01359">
    <property type="entry name" value="ZF_PHD_1"/>
    <property type="match status" value="1"/>
</dbReference>
<evidence type="ECO:0000313" key="14">
    <source>
        <dbReference type="EMBL" id="PNR29008.1"/>
    </source>
</evidence>
<reference evidence="15" key="3">
    <citation type="submission" date="2020-12" db="UniProtKB">
        <authorList>
            <consortium name="EnsemblPlants"/>
        </authorList>
    </citation>
    <scope>IDENTIFICATION</scope>
</reference>
<comment type="similarity">
    <text evidence="3">Belongs to the PIAS family.</text>
</comment>
<evidence type="ECO:0000259" key="12">
    <source>
        <dbReference type="PROSITE" id="PS50800"/>
    </source>
</evidence>
<evidence type="ECO:0000256" key="4">
    <source>
        <dbReference type="ARBA" id="ARBA00022679"/>
    </source>
</evidence>
<dbReference type="InterPro" id="IPR013083">
    <property type="entry name" value="Znf_RING/FYVE/PHD"/>
</dbReference>
<feature type="region of interest" description="Disordered" evidence="11">
    <location>
        <begin position="542"/>
        <end position="583"/>
    </location>
</feature>
<dbReference type="InterPro" id="IPR031141">
    <property type="entry name" value="SIZ1/2_SP-RING"/>
</dbReference>
<dbReference type="Gramene" id="Pp3c23_6780V3.1">
    <property type="protein sequence ID" value="Pp3c23_6780V3.1"/>
    <property type="gene ID" value="Pp3c23_6780"/>
</dbReference>
<dbReference type="GO" id="GO:0005634">
    <property type="term" value="C:nucleus"/>
    <property type="evidence" value="ECO:0007669"/>
    <property type="project" value="UniProtKB-SubCell"/>
</dbReference>
<keyword evidence="7" id="KW-0833">Ubl conjugation pathway</keyword>
<dbReference type="InterPro" id="IPR036361">
    <property type="entry name" value="SAP_dom_sf"/>
</dbReference>
<accession>A0A2K1IIB0</accession>
<dbReference type="PROSITE" id="PS51044">
    <property type="entry name" value="ZF_SP_RING"/>
    <property type="match status" value="1"/>
</dbReference>
<evidence type="ECO:0000256" key="11">
    <source>
        <dbReference type="SAM" id="MobiDB-lite"/>
    </source>
</evidence>
<dbReference type="InterPro" id="IPR001965">
    <property type="entry name" value="Znf_PHD"/>
</dbReference>
<feature type="compositionally biased region" description="Basic and acidic residues" evidence="11">
    <location>
        <begin position="547"/>
        <end position="557"/>
    </location>
</feature>
<keyword evidence="4" id="KW-0808">Transferase</keyword>
<keyword evidence="9" id="KW-0539">Nucleus</keyword>
<dbReference type="SMART" id="SM00249">
    <property type="entry name" value="PHD"/>
    <property type="match status" value="1"/>
</dbReference>
<reference evidence="14 16" key="2">
    <citation type="journal article" date="2018" name="Plant J.">
        <title>The Physcomitrella patens chromosome-scale assembly reveals moss genome structure and evolution.</title>
        <authorList>
            <person name="Lang D."/>
            <person name="Ullrich K.K."/>
            <person name="Murat F."/>
            <person name="Fuchs J."/>
            <person name="Jenkins J."/>
            <person name="Haas F.B."/>
            <person name="Piednoel M."/>
            <person name="Gundlach H."/>
            <person name="Van Bel M."/>
            <person name="Meyberg R."/>
            <person name="Vives C."/>
            <person name="Morata J."/>
            <person name="Symeonidi A."/>
            <person name="Hiss M."/>
            <person name="Muchero W."/>
            <person name="Kamisugi Y."/>
            <person name="Saleh O."/>
            <person name="Blanc G."/>
            <person name="Decker E.L."/>
            <person name="van Gessel N."/>
            <person name="Grimwood J."/>
            <person name="Hayes R.D."/>
            <person name="Graham S.W."/>
            <person name="Gunter L.E."/>
            <person name="McDaniel S.F."/>
            <person name="Hoernstein S.N.W."/>
            <person name="Larsson A."/>
            <person name="Li F.W."/>
            <person name="Perroud P.F."/>
            <person name="Phillips J."/>
            <person name="Ranjan P."/>
            <person name="Rokshar D.S."/>
            <person name="Rothfels C.J."/>
            <person name="Schneider L."/>
            <person name="Shu S."/>
            <person name="Stevenson D.W."/>
            <person name="Thummler F."/>
            <person name="Tillich M."/>
            <person name="Villarreal Aguilar J.C."/>
            <person name="Widiez T."/>
            <person name="Wong G.K."/>
            <person name="Wymore A."/>
            <person name="Zhang Y."/>
            <person name="Zimmer A.D."/>
            <person name="Quatrano R.S."/>
            <person name="Mayer K.F.X."/>
            <person name="Goodstein D."/>
            <person name="Casacuberta J.M."/>
            <person name="Vandepoele K."/>
            <person name="Reski R."/>
            <person name="Cuming A.C."/>
            <person name="Tuskan G.A."/>
            <person name="Maumus F."/>
            <person name="Salse J."/>
            <person name="Schmutz J."/>
            <person name="Rensing S.A."/>
        </authorList>
    </citation>
    <scope>NUCLEOTIDE SEQUENCE [LARGE SCALE GENOMIC DNA]</scope>
    <source>
        <strain evidence="15 16">cv. Gransden 2004</strain>
    </source>
</reference>
<comment type="subcellular location">
    <subcellularLocation>
        <location evidence="1">Nucleus</location>
    </subcellularLocation>
</comment>
<dbReference type="GeneID" id="112275508"/>
<dbReference type="STRING" id="3218.A0A2K1IIB0"/>
<dbReference type="InterPro" id="IPR019786">
    <property type="entry name" value="Zinc_finger_PHD-type_CS"/>
</dbReference>
<evidence type="ECO:0000256" key="8">
    <source>
        <dbReference type="ARBA" id="ARBA00022833"/>
    </source>
</evidence>
<keyword evidence="8" id="KW-0862">Zinc</keyword>
<evidence type="ECO:0000313" key="16">
    <source>
        <dbReference type="Proteomes" id="UP000006727"/>
    </source>
</evidence>
<dbReference type="GO" id="GO:0008270">
    <property type="term" value="F:zinc ion binding"/>
    <property type="evidence" value="ECO:0007669"/>
    <property type="project" value="UniProtKB-KW"/>
</dbReference>
<evidence type="ECO:0000256" key="5">
    <source>
        <dbReference type="ARBA" id="ARBA00022723"/>
    </source>
</evidence>
<dbReference type="FunCoup" id="A0A2K1IIB0">
    <property type="interactions" value="2746"/>
</dbReference>
<evidence type="ECO:0000256" key="6">
    <source>
        <dbReference type="ARBA" id="ARBA00022771"/>
    </source>
</evidence>
<dbReference type="GO" id="GO:0061665">
    <property type="term" value="F:SUMO ligase activity"/>
    <property type="evidence" value="ECO:0000318"/>
    <property type="project" value="GO_Central"/>
</dbReference>
<dbReference type="PaxDb" id="3218-PP1S10_326V6.1"/>
<name>A0A2K1IIB0_PHYPA</name>
<dbReference type="PANTHER" id="PTHR10782:SF102">
    <property type="entry name" value="E3 SUMO-PROTEIN LIGASE SIZ1"/>
    <property type="match status" value="1"/>
</dbReference>
<dbReference type="Pfam" id="PF00628">
    <property type="entry name" value="PHD"/>
    <property type="match status" value="1"/>
</dbReference>
<dbReference type="Gramene" id="Pp3c23_6780V3.4">
    <property type="protein sequence ID" value="Pp3c23_6780V3.4"/>
    <property type="gene ID" value="Pp3c23_6780"/>
</dbReference>
<proteinExistence type="inferred from homology"/>
<gene>
    <name evidence="15" type="primary">LOC112275508</name>
    <name evidence="14" type="ORF">PHYPA_027700</name>
</gene>
<feature type="compositionally biased region" description="Polar residues" evidence="11">
    <location>
        <begin position="572"/>
        <end position="583"/>
    </location>
</feature>
<evidence type="ECO:0000256" key="3">
    <source>
        <dbReference type="ARBA" id="ARBA00005383"/>
    </source>
</evidence>
<dbReference type="InterPro" id="IPR004181">
    <property type="entry name" value="Znf_MIZ"/>
</dbReference>
<dbReference type="EnsemblPlants" id="Pp3c23_6780V3.1">
    <property type="protein sequence ID" value="Pp3c23_6780V3.1"/>
    <property type="gene ID" value="Pp3c23_6780"/>
</dbReference>
<sequence>MADIATRCRIQLSSFQIKHLKDTLTRLGLSKRGTKPMLMDKIMGLINPAEKQPTKGLKYSKQIVSREEAIAIIEEEYRKLRHSRSESKRKAAKSGFGSKHPSAGLEELTCVEEAKTRCPCGNNTETGTMIQCVNLKCRVWQHMSCVVIPEKSGDGTQTGIPSNFYCELCRISRSDPFCEAQLQTLMPSKLIPSGANTEGSNIVQTLEKSFYLSRSDRELLQKPNHDLQVWCVLLSDNVSFRMHWPSFADLRVNGIGVRVTNRTGQQLLGANGRDEGTSVTVCAREGLNRLNISTYDARSFCLGVRIIRRLSLEQIMESIPNEKDGEKLEEAMARVRRCINGGGSQGLGADDDSDSDLEVVADFITVNLRCPMSGSRIKVAGRFKPCLHMGCFDLDTFVELNQQARKWQCPICLKNYCIDNLIIDPFFNRITNAVNCLHEDIAAVELKSDGFWRPKLEGRVRSREPWRPSPVVTNVVNETTSVPVLFSENVRTEEKLSSHDNGSSCFNRNPCGVLVLHCTENLNGGHSQEVINVSRLSRSNSITDGNLRGDEDEHSANQDRGAVSTVDGDNVGLSSRSPQPTSKTLQTCADLANGAQVIVLSDSEDEGEDEETIVVSSCASIYVESNVVGNWRMRSRKSYQTNGDSSGLAVGLEYADVTPASHSVCHPSDPATSRRIDIVINEQMTDDSGLGLHLDSGSLSAVPAEIARNGECGVHESQTEVVNVLQGQPVRQTPVRFVAGCGSSFRPLDKDDTTSPSGWESLCLPNGATDTDGGSMDNEGTGLPLQKFLPSQPVRVEVLVAEKNHALEEATHRTLLLQLTCTS</sequence>
<evidence type="ECO:0000256" key="2">
    <source>
        <dbReference type="ARBA" id="ARBA00004718"/>
    </source>
</evidence>
<dbReference type="CDD" id="cd15570">
    <property type="entry name" value="PHD_Bye1p_SIZ1_like"/>
    <property type="match status" value="1"/>
</dbReference>
<reference evidence="14 16" key="1">
    <citation type="journal article" date="2008" name="Science">
        <title>The Physcomitrella genome reveals evolutionary insights into the conquest of land by plants.</title>
        <authorList>
            <person name="Rensing S."/>
            <person name="Lang D."/>
            <person name="Zimmer A."/>
            <person name="Terry A."/>
            <person name="Salamov A."/>
            <person name="Shapiro H."/>
            <person name="Nishiyama T."/>
            <person name="Perroud P.-F."/>
            <person name="Lindquist E."/>
            <person name="Kamisugi Y."/>
            <person name="Tanahashi T."/>
            <person name="Sakakibara K."/>
            <person name="Fujita T."/>
            <person name="Oishi K."/>
            <person name="Shin-I T."/>
            <person name="Kuroki Y."/>
            <person name="Toyoda A."/>
            <person name="Suzuki Y."/>
            <person name="Hashimoto A."/>
            <person name="Yamaguchi K."/>
            <person name="Sugano A."/>
            <person name="Kohara Y."/>
            <person name="Fujiyama A."/>
            <person name="Anterola A."/>
            <person name="Aoki S."/>
            <person name="Ashton N."/>
            <person name="Barbazuk W.B."/>
            <person name="Barker E."/>
            <person name="Bennetzen J."/>
            <person name="Bezanilla M."/>
            <person name="Blankenship R."/>
            <person name="Cho S.H."/>
            <person name="Dutcher S."/>
            <person name="Estelle M."/>
            <person name="Fawcett J.A."/>
            <person name="Gundlach H."/>
            <person name="Hanada K."/>
            <person name="Heyl A."/>
            <person name="Hicks K.A."/>
            <person name="Hugh J."/>
            <person name="Lohr M."/>
            <person name="Mayer K."/>
            <person name="Melkozernov A."/>
            <person name="Murata T."/>
            <person name="Nelson D."/>
            <person name="Pils B."/>
            <person name="Prigge M."/>
            <person name="Reiss B."/>
            <person name="Renner T."/>
            <person name="Rombauts S."/>
            <person name="Rushton P."/>
            <person name="Sanderfoot A."/>
            <person name="Schween G."/>
            <person name="Shiu S.-H."/>
            <person name="Stueber K."/>
            <person name="Theodoulou F.L."/>
            <person name="Tu H."/>
            <person name="Van de Peer Y."/>
            <person name="Verrier P.J."/>
            <person name="Waters E."/>
            <person name="Wood A."/>
            <person name="Yang L."/>
            <person name="Cove D."/>
            <person name="Cuming A."/>
            <person name="Hasebe M."/>
            <person name="Lucas S."/>
            <person name="Mishler D.B."/>
            <person name="Reski R."/>
            <person name="Grigoriev I."/>
            <person name="Quatrano R.S."/>
            <person name="Boore J.L."/>
        </authorList>
    </citation>
    <scope>NUCLEOTIDE SEQUENCE [LARGE SCALE GENOMIC DNA]</scope>
    <source>
        <strain evidence="15 16">cv. Gransden 2004</strain>
    </source>
</reference>
<dbReference type="EnsemblPlants" id="Pp3c23_6780V3.4">
    <property type="protein sequence ID" value="Pp3c23_6780V3.4"/>
    <property type="gene ID" value="Pp3c23_6780"/>
</dbReference>
<dbReference type="AlphaFoldDB" id="A0A2K1IIB0"/>
<dbReference type="SUPFAM" id="SSF68906">
    <property type="entry name" value="SAP domain"/>
    <property type="match status" value="1"/>
</dbReference>
<keyword evidence="6 10" id="KW-0863">Zinc-finger</keyword>
<keyword evidence="5" id="KW-0479">Metal-binding</keyword>
<dbReference type="EMBL" id="ABEU02000023">
    <property type="protein sequence ID" value="PNR29008.1"/>
    <property type="molecule type" value="Genomic_DNA"/>
</dbReference>
<dbReference type="InterPro" id="IPR011011">
    <property type="entry name" value="Znf_FYVE_PHD"/>
</dbReference>
<dbReference type="Proteomes" id="UP000006727">
    <property type="component" value="Chromosome 23"/>
</dbReference>
<dbReference type="GO" id="GO:0000785">
    <property type="term" value="C:chromatin"/>
    <property type="evidence" value="ECO:0000318"/>
    <property type="project" value="GO_Central"/>
</dbReference>
<evidence type="ECO:0000313" key="15">
    <source>
        <dbReference type="EnsemblPlants" id="Pp3c23_6780V3.1"/>
    </source>
</evidence>
<evidence type="ECO:0000256" key="1">
    <source>
        <dbReference type="ARBA" id="ARBA00004123"/>
    </source>
</evidence>
<dbReference type="RefSeq" id="XP_024361680.1">
    <property type="nucleotide sequence ID" value="XM_024505912.2"/>
</dbReference>
<dbReference type="SUPFAM" id="SSF57903">
    <property type="entry name" value="FYVE/PHD zinc finger"/>
    <property type="match status" value="1"/>
</dbReference>
<feature type="domain" description="SAP" evidence="12">
    <location>
        <begin position="12"/>
        <end position="46"/>
    </location>
</feature>
<dbReference type="EnsemblPlants" id="Pp3c23_6780V3.3">
    <property type="protein sequence ID" value="Pp3c23_6780V3.3"/>
    <property type="gene ID" value="Pp3c23_6780"/>
</dbReference>
<dbReference type="Gramene" id="Pp3c23_6780V3.3">
    <property type="protein sequence ID" value="Pp3c23_6780V3.3"/>
    <property type="gene ID" value="Pp3c23_6780"/>
</dbReference>
<dbReference type="Gene3D" id="3.30.40.10">
    <property type="entry name" value="Zinc/RING finger domain, C3HC4 (zinc finger)"/>
    <property type="match status" value="2"/>
</dbReference>
<dbReference type="InterPro" id="IPR003034">
    <property type="entry name" value="SAP_dom"/>
</dbReference>
<dbReference type="PANTHER" id="PTHR10782">
    <property type="entry name" value="ZINC FINGER MIZ DOMAIN-CONTAINING PROTEIN"/>
    <property type="match status" value="1"/>
</dbReference>
<dbReference type="OrthoDB" id="28127at2759"/>
<dbReference type="RefSeq" id="XP_024361679.1">
    <property type="nucleotide sequence ID" value="XM_024505911.2"/>
</dbReference>
<evidence type="ECO:0000259" key="13">
    <source>
        <dbReference type="PROSITE" id="PS51044"/>
    </source>
</evidence>
<organism evidence="14">
    <name type="scientific">Physcomitrium patens</name>
    <name type="common">Spreading-leaved earth moss</name>
    <name type="synonym">Physcomitrella patens</name>
    <dbReference type="NCBI Taxonomy" id="3218"/>
    <lineage>
        <taxon>Eukaryota</taxon>
        <taxon>Viridiplantae</taxon>
        <taxon>Streptophyta</taxon>
        <taxon>Embryophyta</taxon>
        <taxon>Bryophyta</taxon>
        <taxon>Bryophytina</taxon>
        <taxon>Bryopsida</taxon>
        <taxon>Funariidae</taxon>
        <taxon>Funariales</taxon>
        <taxon>Funariaceae</taxon>
        <taxon>Physcomitrium</taxon>
    </lineage>
</organism>